<reference evidence="1 2" key="1">
    <citation type="journal article" date="2019" name="Sci. Rep.">
        <title>Colletotrichum shisoi sp. nov., an anthracnose pathogen of Perilla frutescens in Japan: molecular phylogenetic, morphological and genomic evidence.</title>
        <authorList>
            <person name="Gan P."/>
            <person name="Tsushima A."/>
            <person name="Hiroyama R."/>
            <person name="Narusaka M."/>
            <person name="Takano Y."/>
            <person name="Narusaka Y."/>
            <person name="Kawaradani M."/>
            <person name="Damm U."/>
            <person name="Shirasu K."/>
        </authorList>
    </citation>
    <scope>NUCLEOTIDE SEQUENCE [LARGE SCALE GENOMIC DNA]</scope>
    <source>
        <strain evidence="1 2">PG-2018a</strain>
    </source>
</reference>
<name>A0A5Q4C3V8_9PEZI</name>
<dbReference type="AlphaFoldDB" id="A0A5Q4C3V8"/>
<gene>
    <name evidence="1" type="ORF">CSHISOI_01939</name>
</gene>
<evidence type="ECO:0000313" key="1">
    <source>
        <dbReference type="EMBL" id="TQN73526.1"/>
    </source>
</evidence>
<protein>
    <submittedName>
        <fullName evidence="1">Uncharacterized protein</fullName>
    </submittedName>
</protein>
<keyword evidence="2" id="KW-1185">Reference proteome</keyword>
<proteinExistence type="predicted"/>
<dbReference type="EMBL" id="PUHP01000090">
    <property type="protein sequence ID" value="TQN73526.1"/>
    <property type="molecule type" value="Genomic_DNA"/>
</dbReference>
<accession>A0A5Q4C3V8</accession>
<comment type="caution">
    <text evidence="1">The sequence shown here is derived from an EMBL/GenBank/DDBJ whole genome shotgun (WGS) entry which is preliminary data.</text>
</comment>
<dbReference type="Proteomes" id="UP000326340">
    <property type="component" value="Unassembled WGS sequence"/>
</dbReference>
<organism evidence="1 2">
    <name type="scientific">Colletotrichum shisoi</name>
    <dbReference type="NCBI Taxonomy" id="2078593"/>
    <lineage>
        <taxon>Eukaryota</taxon>
        <taxon>Fungi</taxon>
        <taxon>Dikarya</taxon>
        <taxon>Ascomycota</taxon>
        <taxon>Pezizomycotina</taxon>
        <taxon>Sordariomycetes</taxon>
        <taxon>Hypocreomycetidae</taxon>
        <taxon>Glomerellales</taxon>
        <taxon>Glomerellaceae</taxon>
        <taxon>Colletotrichum</taxon>
        <taxon>Colletotrichum destructivum species complex</taxon>
    </lineage>
</organism>
<sequence>MSPAKHRHYSCLHAPGVATPSGLRSGFCLAHLSIPMIQKPVARRHKAVSHCIGKMRFLYYSWLPARHSMVLIKSGTGFLDGQTAKSRLSSHGFGEL</sequence>
<evidence type="ECO:0000313" key="2">
    <source>
        <dbReference type="Proteomes" id="UP000326340"/>
    </source>
</evidence>